<evidence type="ECO:0000256" key="8">
    <source>
        <dbReference type="ARBA" id="ARBA00048679"/>
    </source>
</evidence>
<reference evidence="11" key="1">
    <citation type="submission" date="2003-08" db="EMBL/GenBank/DDBJ databases">
        <authorList>
            <person name="Birren B."/>
            <person name="Nusbaum C."/>
            <person name="Abebe A."/>
            <person name="Abouelleil A."/>
            <person name="Adekoya E."/>
            <person name="Ait-zahra M."/>
            <person name="Allen N."/>
            <person name="Allen T."/>
            <person name="An P."/>
            <person name="Anderson M."/>
            <person name="Anderson S."/>
            <person name="Arachchi H."/>
            <person name="Armbruster J."/>
            <person name="Bachantsang P."/>
            <person name="Baldwin J."/>
            <person name="Barry A."/>
            <person name="Bayul T."/>
            <person name="Blitshsteyn B."/>
            <person name="Bloom T."/>
            <person name="Blye J."/>
            <person name="Boguslavskiy L."/>
            <person name="Borowsky M."/>
            <person name="Boukhgalter B."/>
            <person name="Brunache A."/>
            <person name="Butler J."/>
            <person name="Calixte N."/>
            <person name="Calvo S."/>
            <person name="Camarata J."/>
            <person name="Campo K."/>
            <person name="Chang J."/>
            <person name="Cheshatsang Y."/>
            <person name="Citroen M."/>
            <person name="Collymore A."/>
            <person name="Considine T."/>
            <person name="Cook A."/>
            <person name="Cooke P."/>
            <person name="Corum B."/>
            <person name="Cuomo C."/>
            <person name="David R."/>
            <person name="Dawoe T."/>
            <person name="Degray S."/>
            <person name="Dodge S."/>
            <person name="Dooley K."/>
            <person name="Dorje P."/>
            <person name="Dorjee K."/>
            <person name="Dorris L."/>
            <person name="Duffey N."/>
            <person name="Dupes A."/>
            <person name="Elkins T."/>
            <person name="Engels R."/>
            <person name="Erickson J."/>
            <person name="Farina A."/>
            <person name="Faro S."/>
            <person name="Ferreira P."/>
            <person name="Fischer H."/>
            <person name="Fitzgerald M."/>
            <person name="Foley K."/>
            <person name="Gage D."/>
            <person name="Galagan J."/>
            <person name="Gearin G."/>
            <person name="Gnerre S."/>
            <person name="Gnirke A."/>
            <person name="Goyette A."/>
            <person name="Graham J."/>
            <person name="Grandbois E."/>
            <person name="Gyaltsen K."/>
            <person name="Hafez N."/>
            <person name="Hagopian D."/>
            <person name="Hagos B."/>
            <person name="Hall J."/>
            <person name="Hatcher B."/>
            <person name="Heller A."/>
            <person name="Higgins H."/>
            <person name="Honan T."/>
            <person name="Horn A."/>
            <person name="Houde N."/>
            <person name="Hughes L."/>
            <person name="Hulme W."/>
            <person name="Husby E."/>
            <person name="Iliev I."/>
            <person name="Jaffe D."/>
            <person name="Jones C."/>
            <person name="Kamal M."/>
            <person name="Kamat A."/>
            <person name="Kamvysselis M."/>
            <person name="Karlsson E."/>
            <person name="Kells C."/>
            <person name="Kieu A."/>
            <person name="Kisner P."/>
            <person name="Kodira C."/>
            <person name="Kulbokas E."/>
            <person name="Labutti K."/>
            <person name="Lama D."/>
            <person name="Landers T."/>
            <person name="Leger J."/>
            <person name="Levine S."/>
            <person name="Lewis D."/>
            <person name="Lewis T."/>
            <person name="Lindblad-toh K."/>
            <person name="Liu X."/>
            <person name="Lokyitsang T."/>
            <person name="Lokyitsang Y."/>
            <person name="Lucien O."/>
            <person name="Lui A."/>
            <person name="Ma L.J."/>
            <person name="Mabbitt R."/>
            <person name="Macdonald J."/>
            <person name="Maclean C."/>
            <person name="Major J."/>
            <person name="Manning J."/>
            <person name="Marabella R."/>
            <person name="Maru K."/>
            <person name="Matthews C."/>
            <person name="Mauceli E."/>
            <person name="Mccarthy M."/>
            <person name="Mcdonough S."/>
            <person name="Mcghee T."/>
            <person name="Meldrim J."/>
            <person name="Meneus L."/>
            <person name="Mesirov J."/>
            <person name="Mihalev A."/>
            <person name="Mihova T."/>
            <person name="Mikkelsen T."/>
            <person name="Mlenga V."/>
            <person name="Moru K."/>
            <person name="Mozes J."/>
            <person name="Mulrain L."/>
            <person name="Munson G."/>
            <person name="Naylor J."/>
            <person name="Newes C."/>
            <person name="Nguyen C."/>
            <person name="Nguyen N."/>
            <person name="Nguyen T."/>
            <person name="Nicol R."/>
            <person name="Nielsen C."/>
            <person name="Nizzari M."/>
            <person name="Norbu C."/>
            <person name="Norbu N."/>
            <person name="O'donnell P."/>
            <person name="Okoawo O."/>
            <person name="O'leary S."/>
            <person name="Omotosho B."/>
            <person name="O'neill K."/>
            <person name="Osman S."/>
            <person name="Parker S."/>
            <person name="Perrin D."/>
            <person name="Phunkhang P."/>
            <person name="Piqani B."/>
            <person name="Purcell S."/>
            <person name="Rachupka T."/>
            <person name="Ramasamy U."/>
            <person name="Rameau R."/>
            <person name="Ray V."/>
            <person name="Raymond C."/>
            <person name="Retta R."/>
            <person name="Richardson S."/>
            <person name="Rise C."/>
            <person name="Rodriguez J."/>
            <person name="Rogers J."/>
            <person name="Rogov P."/>
            <person name="Rutman M."/>
            <person name="Schupbach R."/>
            <person name="Seaman C."/>
            <person name="Settipalli S."/>
            <person name="Sharpe T."/>
            <person name="Sheridan J."/>
            <person name="Sherpa N."/>
            <person name="Shi J."/>
            <person name="Smirnov S."/>
            <person name="Smith C."/>
            <person name="Sougnez C."/>
            <person name="Spencer B."/>
            <person name="Stalker J."/>
            <person name="Stange-thomann N."/>
            <person name="Stavropoulos S."/>
            <person name="Stetson K."/>
            <person name="Stone C."/>
            <person name="Stone S."/>
            <person name="Stubbs M."/>
            <person name="Talamas J."/>
            <person name="Tchuinga P."/>
            <person name="Tenzing P."/>
            <person name="Tesfaye S."/>
            <person name="Theodore J."/>
            <person name="Thoulutsang Y."/>
            <person name="Topham K."/>
            <person name="Towey S."/>
            <person name="Tsamla T."/>
            <person name="Tsomo N."/>
            <person name="Vallee D."/>
            <person name="Vassiliev H."/>
            <person name="Venkataraman V."/>
            <person name="Vinson J."/>
            <person name="Vo A."/>
            <person name="Wade C."/>
            <person name="Wang S."/>
            <person name="Wangchuk T."/>
            <person name="Wangdi T."/>
            <person name="Whittaker C."/>
            <person name="Wilkinson J."/>
            <person name="Wu Y."/>
            <person name="Wyman D."/>
            <person name="Yadav S."/>
            <person name="Yang S."/>
            <person name="Yang X."/>
            <person name="Yeager S."/>
            <person name="Yee E."/>
            <person name="Young G."/>
            <person name="Zainoun J."/>
            <person name="Zembeck L."/>
            <person name="Zimmer A."/>
            <person name="Zody M."/>
            <person name="Lander E."/>
        </authorList>
    </citation>
    <scope>NUCLEOTIDE SEQUENCE [LARGE SCALE GENOMIC DNA]</scope>
</reference>
<feature type="compositionally biased region" description="Polar residues" evidence="9">
    <location>
        <begin position="161"/>
        <end position="177"/>
    </location>
</feature>
<evidence type="ECO:0000256" key="5">
    <source>
        <dbReference type="ARBA" id="ARBA00022777"/>
    </source>
</evidence>
<organism evidence="10 11">
    <name type="scientific">Ciona savignyi</name>
    <name type="common">Pacific transparent sea squirt</name>
    <dbReference type="NCBI Taxonomy" id="51511"/>
    <lineage>
        <taxon>Eukaryota</taxon>
        <taxon>Metazoa</taxon>
        <taxon>Chordata</taxon>
        <taxon>Tunicata</taxon>
        <taxon>Ascidiacea</taxon>
        <taxon>Phlebobranchia</taxon>
        <taxon>Cionidae</taxon>
        <taxon>Ciona</taxon>
    </lineage>
</organism>
<comment type="catalytic activity">
    <reaction evidence="7">
        <text>L-threonyl-[protein] + ATP = O-phospho-L-threonyl-[protein] + ADP + H(+)</text>
        <dbReference type="Rhea" id="RHEA:46608"/>
        <dbReference type="Rhea" id="RHEA-COMP:11060"/>
        <dbReference type="Rhea" id="RHEA-COMP:11605"/>
        <dbReference type="ChEBI" id="CHEBI:15378"/>
        <dbReference type="ChEBI" id="CHEBI:30013"/>
        <dbReference type="ChEBI" id="CHEBI:30616"/>
        <dbReference type="ChEBI" id="CHEBI:61977"/>
        <dbReference type="ChEBI" id="CHEBI:456216"/>
        <dbReference type="EC" id="2.7.11.1"/>
    </reaction>
</comment>
<dbReference type="Ensembl" id="ENSCSAVT00000019340.1">
    <property type="protein sequence ID" value="ENSCSAVP00000019133.1"/>
    <property type="gene ID" value="ENSCSAVG00000011234.1"/>
</dbReference>
<evidence type="ECO:0000256" key="7">
    <source>
        <dbReference type="ARBA" id="ARBA00047899"/>
    </source>
</evidence>
<keyword evidence="6" id="KW-0067">ATP-binding</keyword>
<dbReference type="PANTHER" id="PTHR44899:SF5">
    <property type="entry name" value="PROTEIN KINASE DOMAIN-CONTAINING PROTEIN"/>
    <property type="match status" value="1"/>
</dbReference>
<keyword evidence="5" id="KW-0418">Kinase</keyword>
<dbReference type="STRING" id="51511.ENSCSAVP00000019133"/>
<accession>H2ZNG7</accession>
<dbReference type="AlphaFoldDB" id="H2ZNG7"/>
<dbReference type="eggNOG" id="KOG0589">
    <property type="taxonomic scope" value="Eukaryota"/>
</dbReference>
<evidence type="ECO:0000256" key="9">
    <source>
        <dbReference type="SAM" id="MobiDB-lite"/>
    </source>
</evidence>
<dbReference type="GO" id="GO:0004674">
    <property type="term" value="F:protein serine/threonine kinase activity"/>
    <property type="evidence" value="ECO:0007669"/>
    <property type="project" value="UniProtKB-KW"/>
</dbReference>
<comment type="catalytic activity">
    <reaction evidence="8">
        <text>L-seryl-[protein] + ATP = O-phospho-L-seryl-[protein] + ADP + H(+)</text>
        <dbReference type="Rhea" id="RHEA:17989"/>
        <dbReference type="Rhea" id="RHEA-COMP:9863"/>
        <dbReference type="Rhea" id="RHEA-COMP:11604"/>
        <dbReference type="ChEBI" id="CHEBI:15378"/>
        <dbReference type="ChEBI" id="CHEBI:29999"/>
        <dbReference type="ChEBI" id="CHEBI:30616"/>
        <dbReference type="ChEBI" id="CHEBI:83421"/>
        <dbReference type="ChEBI" id="CHEBI:456216"/>
        <dbReference type="EC" id="2.7.11.1"/>
    </reaction>
</comment>
<keyword evidence="3" id="KW-0808">Transferase</keyword>
<evidence type="ECO:0000313" key="11">
    <source>
        <dbReference type="Proteomes" id="UP000007875"/>
    </source>
</evidence>
<dbReference type="GO" id="GO:0005524">
    <property type="term" value="F:ATP binding"/>
    <property type="evidence" value="ECO:0007669"/>
    <property type="project" value="UniProtKB-KW"/>
</dbReference>
<evidence type="ECO:0000256" key="1">
    <source>
        <dbReference type="ARBA" id="ARBA00012513"/>
    </source>
</evidence>
<name>H2ZNG7_CIOSA</name>
<reference evidence="10" key="3">
    <citation type="submission" date="2025-09" db="UniProtKB">
        <authorList>
            <consortium name="Ensembl"/>
        </authorList>
    </citation>
    <scope>IDENTIFICATION</scope>
</reference>
<dbReference type="EC" id="2.7.11.1" evidence="1"/>
<feature type="region of interest" description="Disordered" evidence="9">
    <location>
        <begin position="46"/>
        <end position="99"/>
    </location>
</feature>
<keyword evidence="4" id="KW-0547">Nucleotide-binding</keyword>
<evidence type="ECO:0000256" key="6">
    <source>
        <dbReference type="ARBA" id="ARBA00022840"/>
    </source>
</evidence>
<keyword evidence="11" id="KW-1185">Reference proteome</keyword>
<dbReference type="InterPro" id="IPR051131">
    <property type="entry name" value="NEK_Ser/Thr_kinase_NIMA"/>
</dbReference>
<dbReference type="PANTHER" id="PTHR44899">
    <property type="entry name" value="CAMK FAMILY PROTEIN KINASE"/>
    <property type="match status" value="1"/>
</dbReference>
<reference evidence="10" key="2">
    <citation type="submission" date="2025-08" db="UniProtKB">
        <authorList>
            <consortium name="Ensembl"/>
        </authorList>
    </citation>
    <scope>IDENTIFICATION</scope>
</reference>
<dbReference type="InParanoid" id="H2ZNG7"/>
<proteinExistence type="predicted"/>
<feature type="compositionally biased region" description="Acidic residues" evidence="9">
    <location>
        <begin position="53"/>
        <end position="62"/>
    </location>
</feature>
<keyword evidence="2" id="KW-0723">Serine/threonine-protein kinase</keyword>
<dbReference type="Proteomes" id="UP000007875">
    <property type="component" value="Unassembled WGS sequence"/>
</dbReference>
<sequence>MDTPKVDPLSKSLYTTASDRVLLKLTMGQFDSPNPKLLRTCSLPDLASCSDAQSDDAEDPPEAADAVRMSVASSMNDTNFDEDEEVSLPDSDAVATDDEEMNNLRANLENVLLEAEDAESSPSFSAHQTVDIVLPDDADDDECDVDDDASDDVSENGDWDSGSNASSAGEVSDTESVYSRLEHSREALERELGLKAFLEAYRYVQAIHEDEDEGVAECEARVRDVLGAKHDAIYPRILQLVMADGAYCEDNS</sequence>
<feature type="compositionally biased region" description="Acidic residues" evidence="9">
    <location>
        <begin position="136"/>
        <end position="158"/>
    </location>
</feature>
<protein>
    <recommendedName>
        <fullName evidence="1">non-specific serine/threonine protein kinase</fullName>
        <ecNumber evidence="1">2.7.11.1</ecNumber>
    </recommendedName>
</protein>
<feature type="region of interest" description="Disordered" evidence="9">
    <location>
        <begin position="136"/>
        <end position="178"/>
    </location>
</feature>
<evidence type="ECO:0000313" key="10">
    <source>
        <dbReference type="Ensembl" id="ENSCSAVP00000019133.1"/>
    </source>
</evidence>
<dbReference type="HOGENOM" id="CLU_1102470_0_0_1"/>
<evidence type="ECO:0000256" key="3">
    <source>
        <dbReference type="ARBA" id="ARBA00022679"/>
    </source>
</evidence>
<evidence type="ECO:0000256" key="2">
    <source>
        <dbReference type="ARBA" id="ARBA00022527"/>
    </source>
</evidence>
<evidence type="ECO:0000256" key="4">
    <source>
        <dbReference type="ARBA" id="ARBA00022741"/>
    </source>
</evidence>